<dbReference type="GO" id="GO:0062054">
    <property type="term" value="F:fluoride channel activity"/>
    <property type="evidence" value="ECO:0007669"/>
    <property type="project" value="UniProtKB-UniRule"/>
</dbReference>
<dbReference type="PANTHER" id="PTHR28259">
    <property type="entry name" value="FLUORIDE EXPORT PROTEIN 1-RELATED"/>
    <property type="match status" value="1"/>
</dbReference>
<dbReference type="NCBIfam" id="TIGR00494">
    <property type="entry name" value="crcB"/>
    <property type="match status" value="1"/>
</dbReference>
<evidence type="ECO:0000256" key="4">
    <source>
        <dbReference type="ARBA" id="ARBA00022989"/>
    </source>
</evidence>
<comment type="function">
    <text evidence="9 10">Fluoride-specific ion channel. Important for reducing fluoride concentration in the cell, thus reducing its toxicity.</text>
</comment>
<gene>
    <name evidence="10" type="primary">fluC</name>
    <name evidence="10" type="synonym">crcB</name>
    <name evidence="11" type="ORF">FC34_GL001593</name>
</gene>
<comment type="similarity">
    <text evidence="7 10">Belongs to the fluoride channel Fluc/FEX (TC 1.A.43) family.</text>
</comment>
<dbReference type="Pfam" id="PF02537">
    <property type="entry name" value="CRCB"/>
    <property type="match status" value="1"/>
</dbReference>
<dbReference type="InterPro" id="IPR003691">
    <property type="entry name" value="FluC"/>
</dbReference>
<evidence type="ECO:0000256" key="1">
    <source>
        <dbReference type="ARBA" id="ARBA00004651"/>
    </source>
</evidence>
<dbReference type="GO" id="GO:0140114">
    <property type="term" value="P:cellular detoxification of fluoride"/>
    <property type="evidence" value="ECO:0007669"/>
    <property type="project" value="UniProtKB-UniRule"/>
</dbReference>
<proteinExistence type="inferred from homology"/>
<dbReference type="PANTHER" id="PTHR28259:SF1">
    <property type="entry name" value="FLUORIDE EXPORT PROTEIN 1-RELATED"/>
    <property type="match status" value="1"/>
</dbReference>
<keyword evidence="3 10" id="KW-0812">Transmembrane</keyword>
<comment type="subcellular location">
    <subcellularLocation>
        <location evidence="1 10">Cell membrane</location>
        <topology evidence="1 10">Multi-pass membrane protein</topology>
    </subcellularLocation>
</comment>
<dbReference type="GO" id="GO:0005886">
    <property type="term" value="C:plasma membrane"/>
    <property type="evidence" value="ECO:0007669"/>
    <property type="project" value="UniProtKB-SubCell"/>
</dbReference>
<name>A0A0R2B5Z3_9LACO</name>
<evidence type="ECO:0000256" key="5">
    <source>
        <dbReference type="ARBA" id="ARBA00023136"/>
    </source>
</evidence>
<evidence type="ECO:0000256" key="3">
    <source>
        <dbReference type="ARBA" id="ARBA00022692"/>
    </source>
</evidence>
<dbReference type="STRING" id="1423727.FC34_GL001593"/>
<keyword evidence="10" id="KW-0406">Ion transport</keyword>
<keyword evidence="6 10" id="KW-0407">Ion channel</keyword>
<feature type="transmembrane region" description="Helical" evidence="10">
    <location>
        <begin position="27"/>
        <end position="46"/>
    </location>
</feature>
<reference evidence="11 12" key="1">
    <citation type="journal article" date="2015" name="Genome Announc.">
        <title>Expanding the biotechnology potential of lactobacilli through comparative genomics of 213 strains and associated genera.</title>
        <authorList>
            <person name="Sun Z."/>
            <person name="Harris H.M."/>
            <person name="McCann A."/>
            <person name="Guo C."/>
            <person name="Argimon S."/>
            <person name="Zhang W."/>
            <person name="Yang X."/>
            <person name="Jeffery I.B."/>
            <person name="Cooney J.C."/>
            <person name="Kagawa T.F."/>
            <person name="Liu W."/>
            <person name="Song Y."/>
            <person name="Salvetti E."/>
            <person name="Wrobel A."/>
            <person name="Rasinkangas P."/>
            <person name="Parkhill J."/>
            <person name="Rea M.C."/>
            <person name="O'Sullivan O."/>
            <person name="Ritari J."/>
            <person name="Douillard F.P."/>
            <person name="Paul Ross R."/>
            <person name="Yang R."/>
            <person name="Briner A.E."/>
            <person name="Felis G.E."/>
            <person name="de Vos W.M."/>
            <person name="Barrangou R."/>
            <person name="Klaenhammer T.R."/>
            <person name="Caufield P.W."/>
            <person name="Cui Y."/>
            <person name="Zhang H."/>
            <person name="O'Toole P.W."/>
        </authorList>
    </citation>
    <scope>NUCLEOTIDE SEQUENCE [LARGE SCALE GENOMIC DNA]</scope>
    <source>
        <strain evidence="11 12">DSM 23927</strain>
    </source>
</reference>
<keyword evidence="10" id="KW-0915">Sodium</keyword>
<evidence type="ECO:0000256" key="2">
    <source>
        <dbReference type="ARBA" id="ARBA00022475"/>
    </source>
</evidence>
<keyword evidence="10" id="KW-0479">Metal-binding</keyword>
<dbReference type="GO" id="GO:0046872">
    <property type="term" value="F:metal ion binding"/>
    <property type="evidence" value="ECO:0007669"/>
    <property type="project" value="UniProtKB-KW"/>
</dbReference>
<dbReference type="AlphaFoldDB" id="A0A0R2B5Z3"/>
<dbReference type="EMBL" id="AYZQ01000004">
    <property type="protein sequence ID" value="KRM71478.1"/>
    <property type="molecule type" value="Genomic_DNA"/>
</dbReference>
<sequence length="113" mass="11970">MVAGGAAVGAVARYVLTQVGRMYQNRLPWATFGINISGSFVIGLLAGLQLPQLLGLLLMTGFCGGYTTFSTYNTELVILLRDRQIVAALTYFFGSVVSGLIAVSLGLCLGNYL</sequence>
<comment type="caution">
    <text evidence="11">The sequence shown here is derived from an EMBL/GenBank/DDBJ whole genome shotgun (WGS) entry which is preliminary data.</text>
</comment>
<feature type="transmembrane region" description="Helical" evidence="10">
    <location>
        <begin position="84"/>
        <end position="109"/>
    </location>
</feature>
<evidence type="ECO:0000313" key="11">
    <source>
        <dbReference type="EMBL" id="KRM71478.1"/>
    </source>
</evidence>
<evidence type="ECO:0000256" key="7">
    <source>
        <dbReference type="ARBA" id="ARBA00035120"/>
    </source>
</evidence>
<feature type="binding site" evidence="10">
    <location>
        <position position="67"/>
    </location>
    <ligand>
        <name>Na(+)</name>
        <dbReference type="ChEBI" id="CHEBI:29101"/>
        <note>structural</note>
    </ligand>
</feature>
<comment type="catalytic activity">
    <reaction evidence="8">
        <text>fluoride(in) = fluoride(out)</text>
        <dbReference type="Rhea" id="RHEA:76159"/>
        <dbReference type="ChEBI" id="CHEBI:17051"/>
    </reaction>
    <physiologicalReaction direction="left-to-right" evidence="8">
        <dbReference type="Rhea" id="RHEA:76160"/>
    </physiologicalReaction>
</comment>
<evidence type="ECO:0000313" key="12">
    <source>
        <dbReference type="Proteomes" id="UP000051672"/>
    </source>
</evidence>
<feature type="binding site" evidence="10">
    <location>
        <position position="64"/>
    </location>
    <ligand>
        <name>Na(+)</name>
        <dbReference type="ChEBI" id="CHEBI:29101"/>
        <note>structural</note>
    </ligand>
</feature>
<evidence type="ECO:0000256" key="8">
    <source>
        <dbReference type="ARBA" id="ARBA00035585"/>
    </source>
</evidence>
<evidence type="ECO:0000256" key="9">
    <source>
        <dbReference type="ARBA" id="ARBA00049940"/>
    </source>
</evidence>
<organism evidence="11 12">
    <name type="scientific">Lacticaseibacillus brantae DSM 23927</name>
    <dbReference type="NCBI Taxonomy" id="1423727"/>
    <lineage>
        <taxon>Bacteria</taxon>
        <taxon>Bacillati</taxon>
        <taxon>Bacillota</taxon>
        <taxon>Bacilli</taxon>
        <taxon>Lactobacillales</taxon>
        <taxon>Lactobacillaceae</taxon>
        <taxon>Lacticaseibacillus</taxon>
    </lineage>
</organism>
<accession>A0A0R2B5Z3</accession>
<comment type="activity regulation">
    <text evidence="10">Na(+) is not transported, but it plays an essential structural role and its presence is essential for fluoride channel function.</text>
</comment>
<keyword evidence="2 10" id="KW-1003">Cell membrane</keyword>
<dbReference type="HAMAP" id="MF_00454">
    <property type="entry name" value="FluC"/>
    <property type="match status" value="1"/>
</dbReference>
<evidence type="ECO:0000256" key="6">
    <source>
        <dbReference type="ARBA" id="ARBA00023303"/>
    </source>
</evidence>
<feature type="transmembrane region" description="Helical" evidence="10">
    <location>
        <begin position="53"/>
        <end position="72"/>
    </location>
</feature>
<keyword evidence="4 10" id="KW-1133">Transmembrane helix</keyword>
<evidence type="ECO:0000256" key="10">
    <source>
        <dbReference type="HAMAP-Rule" id="MF_00454"/>
    </source>
</evidence>
<dbReference type="OrthoDB" id="9815830at2"/>
<dbReference type="Proteomes" id="UP000051672">
    <property type="component" value="Unassembled WGS sequence"/>
</dbReference>
<dbReference type="PATRIC" id="fig|1423727.3.peg.1614"/>
<keyword evidence="5 10" id="KW-0472">Membrane</keyword>
<keyword evidence="10" id="KW-0813">Transport</keyword>
<keyword evidence="12" id="KW-1185">Reference proteome</keyword>
<protein>
    <recommendedName>
        <fullName evidence="10">Fluoride-specific ion channel FluC</fullName>
    </recommendedName>
</protein>